<accession>A0A9W7EDZ9</accession>
<feature type="compositionally biased region" description="Polar residues" evidence="5">
    <location>
        <begin position="638"/>
        <end position="654"/>
    </location>
</feature>
<comment type="subcellular location">
    <subcellularLocation>
        <location evidence="1">Nucleus</location>
    </subcellularLocation>
</comment>
<feature type="region of interest" description="Disordered" evidence="5">
    <location>
        <begin position="499"/>
        <end position="555"/>
    </location>
</feature>
<dbReference type="PANTHER" id="PTHR23335">
    <property type="entry name" value="CALMODULIN-BINDING TRANSCRIPTION ACTIVATOR CAMTA"/>
    <property type="match status" value="1"/>
</dbReference>
<feature type="compositionally biased region" description="Low complexity" evidence="5">
    <location>
        <begin position="989"/>
        <end position="998"/>
    </location>
</feature>
<evidence type="ECO:0000256" key="2">
    <source>
        <dbReference type="ARBA" id="ARBA00023163"/>
    </source>
</evidence>
<evidence type="ECO:0000256" key="4">
    <source>
        <dbReference type="PROSITE-ProRule" id="PRU00023"/>
    </source>
</evidence>
<feature type="domain" description="CG-1" evidence="6">
    <location>
        <begin position="5"/>
        <end position="134"/>
    </location>
</feature>
<feature type="compositionally biased region" description="Polar residues" evidence="5">
    <location>
        <begin position="665"/>
        <end position="692"/>
    </location>
</feature>
<evidence type="ECO:0000313" key="7">
    <source>
        <dbReference type="EMBL" id="GMH75377.1"/>
    </source>
</evidence>
<dbReference type="GO" id="GO:0003690">
    <property type="term" value="F:double-stranded DNA binding"/>
    <property type="evidence" value="ECO:0007669"/>
    <property type="project" value="TreeGrafter"/>
</dbReference>
<feature type="region of interest" description="Disordered" evidence="5">
    <location>
        <begin position="617"/>
        <end position="724"/>
    </location>
</feature>
<sequence>MTDRWNEILRTGQGRWLSVSELEDILKNTSLFSPPISTSPPPSAPNSGALFVYDRSQTRNYKDDQITWVRKKNSHKVREDHVKLRIDGVNRISGCYVHSATTSSMHRRTYHLLPNEEEERALEEVRRELGVEQKAKNGVVNRAVMKDGTNFFLVLVHYLDTEVAQAVQGATQEGGKKGRAKGVQKPRAKKDTSQQSALHQNAQMASRQSQMQQQMQLQQQQMPQYDPYSHPQYSQYPPPDPRQYPPYPSQTYPPPKYPSPGSPSPLDYNFGLGSFGGADSDNDSLELLMSPLSNIDDMDIPPSPGDRRGRVEVSQQKELKDIIDLMPESIDFKKLDKAKIMITLGESLEGEGGKYVAVFYTIRSDVPDNAKLKAVDLGVSFAECQQLSKQSFKCLAPKDIARKSPIYDLSSTIRRRVVIVHVLGSELTKDIKQDIIKQMIVKQSGGGDSWSFATNQSEGVIEVEGVDGNGGSEEEEEDLDLPAPLPAMASIATALADFPSPPPGVVTGEAEIQSSSPLVNEPSDTKTRKRTASDVRNSNVDNPQMLPPPSRGGSNVTVEDWANEPSAIIEESTVGEDVDRHCKIRFVEKIINTIAGAEEGESIMEDSWSIPTITENLQTQTQNPPPPQSESSGEFGGNFTTSTGQPESGANFMSDSDLDGGQANLALSQTSESSHASSDAHNIQMTGGTLTHSGSDSGSQQGSGNKGSGITSISPTPNDARISNPLDLLDDAELTGMDDDQLDDILDSLLIRMVETLVEMSASDNELQEELNAPDKSGFTLLHYASLYNLQALVPVLLSRGANPDTPTVRGKLTPLHLACGAGNWGIIELLFRHGCAVNVMDSFGQTPSDHAIQNGFEEQSRWLDERSGGDVVQRQLDREKETARKTNQPEMRNQKKQNDQHLMHNAFSNLSLKDKLAINMIVKKQQAATGGRGAGRGGRGRGAGGIGGRGGKSSKGARAVAKVMGNKSTKIEGTIAENDMEDEEETSSKGSKNSGVNSERRAALRQQAKSDYGDEDEDVETSSLKEENLNYFQTNFEEDDEDARSATSLDVSSVFSESDRESLDIAMSLMNQEEIDTLHNDSQQIESNVRSWMLRKNYQTLREATTHLKHSLEEHYGGEKLSKEDGKELVSSLKEVIGDGGAAGGEGEQKGEGEEGIAEIRKSGGSLWEAAGRTGKLAVPPAPTSKGSITNDPTKKKHINNFKNQALASLVIRKNVLGKVGAGRGLGGGRGPVGVGGRGGGGEGAGRGKGNNPP</sequence>
<dbReference type="SMART" id="SM00248">
    <property type="entry name" value="ANK"/>
    <property type="match status" value="2"/>
</dbReference>
<feature type="compositionally biased region" description="Basic residues" evidence="5">
    <location>
        <begin position="177"/>
        <end position="188"/>
    </location>
</feature>
<dbReference type="GO" id="GO:0003712">
    <property type="term" value="F:transcription coregulator activity"/>
    <property type="evidence" value="ECO:0007669"/>
    <property type="project" value="TreeGrafter"/>
</dbReference>
<evidence type="ECO:0000256" key="3">
    <source>
        <dbReference type="ARBA" id="ARBA00023242"/>
    </source>
</evidence>
<feature type="region of interest" description="Disordered" evidence="5">
    <location>
        <begin position="1222"/>
        <end position="1255"/>
    </location>
</feature>
<evidence type="ECO:0000256" key="5">
    <source>
        <dbReference type="SAM" id="MobiDB-lite"/>
    </source>
</evidence>
<name>A0A9W7EDZ9_9STRA</name>
<keyword evidence="4" id="KW-0040">ANK repeat</keyword>
<feature type="region of interest" description="Disordered" evidence="5">
    <location>
        <begin position="879"/>
        <end position="900"/>
    </location>
</feature>
<feature type="repeat" description="ANK" evidence="4">
    <location>
        <begin position="811"/>
        <end position="843"/>
    </location>
</feature>
<feature type="compositionally biased region" description="Pro residues" evidence="5">
    <location>
        <begin position="236"/>
        <end position="263"/>
    </location>
</feature>
<keyword evidence="8" id="KW-1185">Reference proteome</keyword>
<feature type="region of interest" description="Disordered" evidence="5">
    <location>
        <begin position="926"/>
        <end position="1029"/>
    </location>
</feature>
<evidence type="ECO:0000256" key="1">
    <source>
        <dbReference type="ARBA" id="ARBA00004123"/>
    </source>
</evidence>
<keyword evidence="2" id="KW-0804">Transcription</keyword>
<dbReference type="InterPro" id="IPR005559">
    <property type="entry name" value="CG-1_dom"/>
</dbReference>
<feature type="compositionally biased region" description="Low complexity" evidence="5">
    <location>
        <begin position="693"/>
        <end position="703"/>
    </location>
</feature>
<dbReference type="OrthoDB" id="407555at2759"/>
<dbReference type="PROSITE" id="PS50088">
    <property type="entry name" value="ANK_REPEAT"/>
    <property type="match status" value="2"/>
</dbReference>
<feature type="region of interest" description="Disordered" evidence="5">
    <location>
        <begin position="1139"/>
        <end position="1198"/>
    </location>
</feature>
<protein>
    <recommendedName>
        <fullName evidence="6">CG-1 domain-containing protein</fullName>
    </recommendedName>
</protein>
<feature type="compositionally biased region" description="Low complexity" evidence="5">
    <location>
        <begin position="200"/>
        <end position="235"/>
    </location>
</feature>
<dbReference type="Gene3D" id="1.25.40.20">
    <property type="entry name" value="Ankyrin repeat-containing domain"/>
    <property type="match status" value="1"/>
</dbReference>
<feature type="repeat" description="ANK" evidence="4">
    <location>
        <begin position="777"/>
        <end position="809"/>
    </location>
</feature>
<feature type="compositionally biased region" description="Gly residues" evidence="5">
    <location>
        <begin position="931"/>
        <end position="954"/>
    </location>
</feature>
<dbReference type="AlphaFoldDB" id="A0A9W7EDZ9"/>
<dbReference type="Pfam" id="PF13857">
    <property type="entry name" value="Ank_5"/>
    <property type="match status" value="1"/>
</dbReference>
<keyword evidence="3" id="KW-0539">Nucleus</keyword>
<feature type="compositionally biased region" description="Basic and acidic residues" evidence="5">
    <location>
        <begin position="1148"/>
        <end position="1163"/>
    </location>
</feature>
<dbReference type="SMART" id="SM01076">
    <property type="entry name" value="CG-1"/>
    <property type="match status" value="1"/>
</dbReference>
<dbReference type="EMBL" id="BRXY01000189">
    <property type="protein sequence ID" value="GMH75377.1"/>
    <property type="molecule type" value="Genomic_DNA"/>
</dbReference>
<comment type="caution">
    <text evidence="7">The sequence shown here is derived from an EMBL/GenBank/DDBJ whole genome shotgun (WGS) entry which is preliminary data.</text>
</comment>
<dbReference type="PROSITE" id="PS50297">
    <property type="entry name" value="ANK_REP_REGION"/>
    <property type="match status" value="2"/>
</dbReference>
<reference evidence="8" key="1">
    <citation type="journal article" date="2023" name="Commun. Biol.">
        <title>Genome analysis of Parmales, the sister group of diatoms, reveals the evolutionary specialization of diatoms from phago-mixotrophs to photoautotrophs.</title>
        <authorList>
            <person name="Ban H."/>
            <person name="Sato S."/>
            <person name="Yoshikawa S."/>
            <person name="Yamada K."/>
            <person name="Nakamura Y."/>
            <person name="Ichinomiya M."/>
            <person name="Sato N."/>
            <person name="Blanc-Mathieu R."/>
            <person name="Endo H."/>
            <person name="Kuwata A."/>
            <person name="Ogata H."/>
        </authorList>
    </citation>
    <scope>NUCLEOTIDE SEQUENCE [LARGE SCALE GENOMIC DNA]</scope>
    <source>
        <strain evidence="8">NIES 3701</strain>
    </source>
</reference>
<proteinExistence type="predicted"/>
<dbReference type="PANTHER" id="PTHR23335:SF1">
    <property type="entry name" value="CALMODULIN-BINDING TRANSCRIPTION ACTIVATOR, ISOFORM F"/>
    <property type="match status" value="1"/>
</dbReference>
<dbReference type="PROSITE" id="PS51437">
    <property type="entry name" value="CG_1"/>
    <property type="match status" value="1"/>
</dbReference>
<dbReference type="SUPFAM" id="SSF48403">
    <property type="entry name" value="Ankyrin repeat"/>
    <property type="match status" value="1"/>
</dbReference>
<evidence type="ECO:0000313" key="8">
    <source>
        <dbReference type="Proteomes" id="UP001165085"/>
    </source>
</evidence>
<dbReference type="Proteomes" id="UP001165085">
    <property type="component" value="Unassembled WGS sequence"/>
</dbReference>
<feature type="region of interest" description="Disordered" evidence="5">
    <location>
        <begin position="169"/>
        <end position="265"/>
    </location>
</feature>
<dbReference type="InterPro" id="IPR002110">
    <property type="entry name" value="Ankyrin_rpt"/>
</dbReference>
<dbReference type="InterPro" id="IPR036770">
    <property type="entry name" value="Ankyrin_rpt-contain_sf"/>
</dbReference>
<gene>
    <name evidence="7" type="ORF">TrST_g11701</name>
</gene>
<organism evidence="7 8">
    <name type="scientific">Triparma strigata</name>
    <dbReference type="NCBI Taxonomy" id="1606541"/>
    <lineage>
        <taxon>Eukaryota</taxon>
        <taxon>Sar</taxon>
        <taxon>Stramenopiles</taxon>
        <taxon>Ochrophyta</taxon>
        <taxon>Bolidophyceae</taxon>
        <taxon>Parmales</taxon>
        <taxon>Triparmaceae</taxon>
        <taxon>Triparma</taxon>
    </lineage>
</organism>
<evidence type="ECO:0000259" key="6">
    <source>
        <dbReference type="PROSITE" id="PS51437"/>
    </source>
</evidence>
<dbReference type="GO" id="GO:0005634">
    <property type="term" value="C:nucleus"/>
    <property type="evidence" value="ECO:0007669"/>
    <property type="project" value="UniProtKB-SubCell"/>
</dbReference>
<dbReference type="GO" id="GO:0006357">
    <property type="term" value="P:regulation of transcription by RNA polymerase II"/>
    <property type="evidence" value="ECO:0007669"/>
    <property type="project" value="TreeGrafter"/>
</dbReference>
<dbReference type="Pfam" id="PF03859">
    <property type="entry name" value="CG-1"/>
    <property type="match status" value="1"/>
</dbReference>